<feature type="domain" description="Coenzyme PQQ synthesis protein F-like C-terminal lobe" evidence="9">
    <location>
        <begin position="351"/>
        <end position="460"/>
    </location>
</feature>
<feature type="region of interest" description="Disordered" evidence="7">
    <location>
        <begin position="211"/>
        <end position="236"/>
    </location>
</feature>
<evidence type="ECO:0000313" key="11">
    <source>
        <dbReference type="Proteomes" id="UP000053593"/>
    </source>
</evidence>
<dbReference type="EMBL" id="KN834786">
    <property type="protein sequence ID" value="KIK58339.1"/>
    <property type="molecule type" value="Genomic_DNA"/>
</dbReference>
<evidence type="ECO:0000256" key="6">
    <source>
        <dbReference type="ARBA" id="ARBA00023049"/>
    </source>
</evidence>
<dbReference type="PANTHER" id="PTHR43690">
    <property type="entry name" value="NARDILYSIN"/>
    <property type="match status" value="1"/>
</dbReference>
<dbReference type="InterPro" id="IPR011249">
    <property type="entry name" value="Metalloenz_LuxS/M16"/>
</dbReference>
<dbReference type="InterPro" id="IPR054734">
    <property type="entry name" value="PqqF-like_C_4"/>
</dbReference>
<proteinExistence type="inferred from homology"/>
<evidence type="ECO:0000259" key="9">
    <source>
        <dbReference type="Pfam" id="PF22456"/>
    </source>
</evidence>
<comment type="similarity">
    <text evidence="1">Belongs to the peptidase M16 family.</text>
</comment>
<gene>
    <name evidence="10" type="ORF">GYMLUDRAFT_246356</name>
</gene>
<dbReference type="GO" id="GO:0005739">
    <property type="term" value="C:mitochondrion"/>
    <property type="evidence" value="ECO:0007669"/>
    <property type="project" value="TreeGrafter"/>
</dbReference>
<keyword evidence="11" id="KW-1185">Reference proteome</keyword>
<evidence type="ECO:0000256" key="5">
    <source>
        <dbReference type="ARBA" id="ARBA00022833"/>
    </source>
</evidence>
<dbReference type="InterPro" id="IPR050626">
    <property type="entry name" value="Peptidase_M16"/>
</dbReference>
<reference evidence="10 11" key="1">
    <citation type="submission" date="2014-04" db="EMBL/GenBank/DDBJ databases">
        <title>Evolutionary Origins and Diversification of the Mycorrhizal Mutualists.</title>
        <authorList>
            <consortium name="DOE Joint Genome Institute"/>
            <consortium name="Mycorrhizal Genomics Consortium"/>
            <person name="Kohler A."/>
            <person name="Kuo A."/>
            <person name="Nagy L.G."/>
            <person name="Floudas D."/>
            <person name="Copeland A."/>
            <person name="Barry K.W."/>
            <person name="Cichocki N."/>
            <person name="Veneault-Fourrey C."/>
            <person name="LaButti K."/>
            <person name="Lindquist E.A."/>
            <person name="Lipzen A."/>
            <person name="Lundell T."/>
            <person name="Morin E."/>
            <person name="Murat C."/>
            <person name="Riley R."/>
            <person name="Ohm R."/>
            <person name="Sun H."/>
            <person name="Tunlid A."/>
            <person name="Henrissat B."/>
            <person name="Grigoriev I.V."/>
            <person name="Hibbett D.S."/>
            <person name="Martin F."/>
        </authorList>
    </citation>
    <scope>NUCLEOTIDE SEQUENCE [LARGE SCALE GENOMIC DNA]</scope>
    <source>
        <strain evidence="10 11">FD-317 M1</strain>
    </source>
</reference>
<evidence type="ECO:0000256" key="1">
    <source>
        <dbReference type="ARBA" id="ARBA00007261"/>
    </source>
</evidence>
<evidence type="ECO:0000256" key="2">
    <source>
        <dbReference type="ARBA" id="ARBA00022670"/>
    </source>
</evidence>
<dbReference type="InterPro" id="IPR011765">
    <property type="entry name" value="Pept_M16_N"/>
</dbReference>
<protein>
    <submittedName>
        <fullName evidence="10">Uncharacterized protein</fullName>
    </submittedName>
</protein>
<dbReference type="SUPFAM" id="SSF63411">
    <property type="entry name" value="LuxS/MPP-like metallohydrolase"/>
    <property type="match status" value="3"/>
</dbReference>
<organism evidence="10 11">
    <name type="scientific">Collybiopsis luxurians FD-317 M1</name>
    <dbReference type="NCBI Taxonomy" id="944289"/>
    <lineage>
        <taxon>Eukaryota</taxon>
        <taxon>Fungi</taxon>
        <taxon>Dikarya</taxon>
        <taxon>Basidiomycota</taxon>
        <taxon>Agaricomycotina</taxon>
        <taxon>Agaricomycetes</taxon>
        <taxon>Agaricomycetidae</taxon>
        <taxon>Agaricales</taxon>
        <taxon>Marasmiineae</taxon>
        <taxon>Omphalotaceae</taxon>
        <taxon>Collybiopsis</taxon>
        <taxon>Collybiopsis luxurians</taxon>
    </lineage>
</organism>
<evidence type="ECO:0000256" key="4">
    <source>
        <dbReference type="ARBA" id="ARBA00022801"/>
    </source>
</evidence>
<evidence type="ECO:0000256" key="3">
    <source>
        <dbReference type="ARBA" id="ARBA00022723"/>
    </source>
</evidence>
<accession>A0A0D0C766</accession>
<keyword evidence="5" id="KW-0862">Zinc</keyword>
<evidence type="ECO:0000259" key="8">
    <source>
        <dbReference type="Pfam" id="PF00675"/>
    </source>
</evidence>
<dbReference type="OrthoDB" id="952271at2759"/>
<dbReference type="Proteomes" id="UP000053593">
    <property type="component" value="Unassembled WGS sequence"/>
</dbReference>
<sequence length="635" mass="70189">MAAEAEWRSVSPTQPRIPPFSVFAKPIQKSPQDDREYRGIKLENGLEAVLIHDGKADKAAASLDVAVGHLADPDDMLGMAHFCEHLSFMGTQQFPKENKYSEPKTTGHPMRLLLPQTPIITLVSPRLNYPGHWLASQAFFILRYSPLHNDSRRIYQLSKHLSKPGHVWRKFGTGNRETLSQAAKDLEAQGKLPLENKHGLAASILSANPSAIPTSMTSPALSDSSTSSETEADTEEQWTLDEYLKELPTISVEDVNQHANKILASAKLRLLVMGNTPKAEAIKIAKMSEAGLVASSASSSDLNERALVLPEGCNLIKTGTIPNPNQVNSALTYYVRIGSVADRRRRVVGALLSQILSEPAFSVLRTKEQLGYIVSCGYWSLPGAPESDWSFPSATERGIRTVVQSERTPGFLESRVEAFLNEMKTTIETMTPAIFQEHKTGLGKKWTEDDKNLKKEVLRYLDHINSGHLDFYRDAIDAETLKDVTKEEVHALFMSHVCPSSKTRSKLSVQMRSEKVKPKRISAAAAGAFEAQVRELGVDVAPGSWRKVLSDDTPAVEEFKKYWREELAGKGEGAQRVLESITKLVQEYPVPGEGQDAVQSGATYIGDMKKFRARLKPAEDLGAMIEWGDLPASKF</sequence>
<dbReference type="GO" id="GO:0046872">
    <property type="term" value="F:metal ion binding"/>
    <property type="evidence" value="ECO:0007669"/>
    <property type="project" value="UniProtKB-KW"/>
</dbReference>
<dbReference type="PROSITE" id="PS00143">
    <property type="entry name" value="INSULINASE"/>
    <property type="match status" value="1"/>
</dbReference>
<dbReference type="PANTHER" id="PTHR43690:SF18">
    <property type="entry name" value="INSULIN-DEGRADING ENZYME-RELATED"/>
    <property type="match status" value="1"/>
</dbReference>
<dbReference type="GO" id="GO:0043171">
    <property type="term" value="P:peptide catabolic process"/>
    <property type="evidence" value="ECO:0007669"/>
    <property type="project" value="TreeGrafter"/>
</dbReference>
<dbReference type="GO" id="GO:0051603">
    <property type="term" value="P:proteolysis involved in protein catabolic process"/>
    <property type="evidence" value="ECO:0007669"/>
    <property type="project" value="TreeGrafter"/>
</dbReference>
<keyword evidence="4" id="KW-0378">Hydrolase</keyword>
<evidence type="ECO:0000313" key="10">
    <source>
        <dbReference type="EMBL" id="KIK58339.1"/>
    </source>
</evidence>
<keyword evidence="2" id="KW-0645">Protease</keyword>
<dbReference type="Gene3D" id="3.30.830.10">
    <property type="entry name" value="Metalloenzyme, LuxS/M16 peptidase-like"/>
    <property type="match status" value="3"/>
</dbReference>
<dbReference type="InterPro" id="IPR001431">
    <property type="entry name" value="Pept_M16_Zn_BS"/>
</dbReference>
<dbReference type="GO" id="GO:0005829">
    <property type="term" value="C:cytosol"/>
    <property type="evidence" value="ECO:0007669"/>
    <property type="project" value="TreeGrafter"/>
</dbReference>
<dbReference type="Pfam" id="PF00675">
    <property type="entry name" value="Peptidase_M16"/>
    <property type="match status" value="1"/>
</dbReference>
<dbReference type="GO" id="GO:0004222">
    <property type="term" value="F:metalloendopeptidase activity"/>
    <property type="evidence" value="ECO:0007669"/>
    <property type="project" value="InterPro"/>
</dbReference>
<dbReference type="HOGENOM" id="CLU_430856_0_0_1"/>
<keyword evidence="6" id="KW-0482">Metalloprotease</keyword>
<name>A0A0D0C766_9AGAR</name>
<feature type="compositionally biased region" description="Low complexity" evidence="7">
    <location>
        <begin position="214"/>
        <end position="229"/>
    </location>
</feature>
<evidence type="ECO:0000256" key="7">
    <source>
        <dbReference type="SAM" id="MobiDB-lite"/>
    </source>
</evidence>
<feature type="domain" description="Peptidase M16 N-terminal" evidence="8">
    <location>
        <begin position="49"/>
        <end position="101"/>
    </location>
</feature>
<keyword evidence="3" id="KW-0479">Metal-binding</keyword>
<dbReference type="AlphaFoldDB" id="A0A0D0C766"/>
<dbReference type="Pfam" id="PF22456">
    <property type="entry name" value="PqqF-like_C_4"/>
    <property type="match status" value="1"/>
</dbReference>